<dbReference type="PRINTS" id="PR01006">
    <property type="entry name" value="FLGHOOKFLIE"/>
</dbReference>
<evidence type="ECO:0000256" key="4">
    <source>
        <dbReference type="HAMAP-Rule" id="MF_00724"/>
    </source>
</evidence>
<dbReference type="RefSeq" id="WP_035193603.1">
    <property type="nucleotide sequence ID" value="NZ_JJRY01000002.1"/>
</dbReference>
<dbReference type="NCBIfam" id="TIGR00205">
    <property type="entry name" value="fliE"/>
    <property type="match status" value="1"/>
</dbReference>
<dbReference type="PANTHER" id="PTHR34653">
    <property type="match status" value="1"/>
</dbReference>
<accession>A0A072NQA5</accession>
<dbReference type="InterPro" id="IPR001624">
    <property type="entry name" value="FliE"/>
</dbReference>
<reference evidence="7 8" key="1">
    <citation type="submission" date="2014-04" db="EMBL/GenBank/DDBJ databases">
        <title>Draft genome sequence of Bacillus azotoformans MEV2011, a (co-) denitrifying strain unable to grow in the presence of oxygen.</title>
        <authorList>
            <person name="Nielsen M."/>
            <person name="Schreiber L."/>
            <person name="Finster K."/>
            <person name="Schramm A."/>
        </authorList>
    </citation>
    <scope>NUCLEOTIDE SEQUENCE [LARGE SCALE GENOMIC DNA]</scope>
    <source>
        <strain evidence="7 8">MEV2011</strain>
    </source>
</reference>
<evidence type="ECO:0000313" key="8">
    <source>
        <dbReference type="Proteomes" id="UP000027936"/>
    </source>
</evidence>
<dbReference type="PATRIC" id="fig|1348973.3.peg.870"/>
<dbReference type="HAMAP" id="MF_00724">
    <property type="entry name" value="FliE"/>
    <property type="match status" value="1"/>
</dbReference>
<gene>
    <name evidence="4" type="primary">fliE</name>
    <name evidence="7" type="ORF">M670_00898</name>
</gene>
<dbReference type="GO" id="GO:0005198">
    <property type="term" value="F:structural molecule activity"/>
    <property type="evidence" value="ECO:0007669"/>
    <property type="project" value="UniProtKB-UniRule"/>
</dbReference>
<keyword evidence="7" id="KW-0969">Cilium</keyword>
<dbReference type="OrthoDB" id="9812413at2"/>
<keyword evidence="7" id="KW-0966">Cell projection</keyword>
<evidence type="ECO:0000256" key="2">
    <source>
        <dbReference type="ARBA" id="ARBA00009272"/>
    </source>
</evidence>
<evidence type="ECO:0000256" key="3">
    <source>
        <dbReference type="ARBA" id="ARBA00023143"/>
    </source>
</evidence>
<feature type="region of interest" description="Disordered" evidence="6">
    <location>
        <begin position="1"/>
        <end position="28"/>
    </location>
</feature>
<dbReference type="AlphaFoldDB" id="A0A072NQA5"/>
<dbReference type="Proteomes" id="UP000027936">
    <property type="component" value="Unassembled WGS sequence"/>
</dbReference>
<dbReference type="GO" id="GO:0071973">
    <property type="term" value="P:bacterial-type flagellum-dependent cell motility"/>
    <property type="evidence" value="ECO:0007669"/>
    <property type="project" value="InterPro"/>
</dbReference>
<comment type="caution">
    <text evidence="7">The sequence shown here is derived from an EMBL/GenBank/DDBJ whole genome shotgun (WGS) entry which is preliminary data.</text>
</comment>
<sequence>MERISPFKLNQPTNLRNDSISQRVTPSEAHQKFSSALKSAIDELNQSQIQSDIATNKFIKGEITDIHDVMIAAQKASVTRQAAIEVRNKVIDAYKEIMRMQI</sequence>
<dbReference type="PANTHER" id="PTHR34653:SF1">
    <property type="entry name" value="FLAGELLAR HOOK-BASAL BODY COMPLEX PROTEIN FLIE"/>
    <property type="match status" value="1"/>
</dbReference>
<evidence type="ECO:0000256" key="1">
    <source>
        <dbReference type="ARBA" id="ARBA00004117"/>
    </source>
</evidence>
<dbReference type="GO" id="GO:0003774">
    <property type="term" value="F:cytoskeletal motor activity"/>
    <property type="evidence" value="ECO:0007669"/>
    <property type="project" value="InterPro"/>
</dbReference>
<keyword evidence="7" id="KW-0282">Flagellum</keyword>
<evidence type="ECO:0000313" key="7">
    <source>
        <dbReference type="EMBL" id="KEF39874.1"/>
    </source>
</evidence>
<proteinExistence type="inferred from homology"/>
<feature type="compositionally biased region" description="Polar residues" evidence="6">
    <location>
        <begin position="8"/>
        <end position="25"/>
    </location>
</feature>
<dbReference type="Pfam" id="PF02049">
    <property type="entry name" value="FliE"/>
    <property type="match status" value="1"/>
</dbReference>
<comment type="similarity">
    <text evidence="2 4">Belongs to the FliE family.</text>
</comment>
<comment type="subcellular location">
    <subcellularLocation>
        <location evidence="1 4">Bacterial flagellum basal body</location>
    </subcellularLocation>
</comment>
<keyword evidence="3 4" id="KW-0975">Bacterial flagellum</keyword>
<organism evidence="7 8">
    <name type="scientific">Schinkia azotoformans MEV2011</name>
    <dbReference type="NCBI Taxonomy" id="1348973"/>
    <lineage>
        <taxon>Bacteria</taxon>
        <taxon>Bacillati</taxon>
        <taxon>Bacillota</taxon>
        <taxon>Bacilli</taxon>
        <taxon>Bacillales</taxon>
        <taxon>Bacillaceae</taxon>
        <taxon>Calidifontibacillus/Schinkia group</taxon>
        <taxon>Schinkia</taxon>
    </lineage>
</organism>
<dbReference type="GO" id="GO:0009425">
    <property type="term" value="C:bacterial-type flagellum basal body"/>
    <property type="evidence" value="ECO:0007669"/>
    <property type="project" value="UniProtKB-SubCell"/>
</dbReference>
<evidence type="ECO:0000256" key="5">
    <source>
        <dbReference type="NCBIfam" id="TIGR00205"/>
    </source>
</evidence>
<protein>
    <recommendedName>
        <fullName evidence="4 5">Flagellar hook-basal body complex protein FliE</fullName>
    </recommendedName>
</protein>
<evidence type="ECO:0000256" key="6">
    <source>
        <dbReference type="SAM" id="MobiDB-lite"/>
    </source>
</evidence>
<dbReference type="EMBL" id="JJRY01000002">
    <property type="protein sequence ID" value="KEF39874.1"/>
    <property type="molecule type" value="Genomic_DNA"/>
</dbReference>
<name>A0A072NQA5_SCHAZ</name>